<dbReference type="GO" id="GO:0005524">
    <property type="term" value="F:ATP binding"/>
    <property type="evidence" value="ECO:0007669"/>
    <property type="project" value="UniProtKB-KW"/>
</dbReference>
<dbReference type="Gene3D" id="1.10.510.10">
    <property type="entry name" value="Transferase(Phosphotransferase) domain 1"/>
    <property type="match status" value="1"/>
</dbReference>
<dbReference type="InterPro" id="IPR011009">
    <property type="entry name" value="Kinase-like_dom_sf"/>
</dbReference>
<dbReference type="GO" id="GO:0016301">
    <property type="term" value="F:kinase activity"/>
    <property type="evidence" value="ECO:0007669"/>
    <property type="project" value="UniProtKB-KW"/>
</dbReference>
<proteinExistence type="predicted"/>
<dbReference type="InterPro" id="IPR052059">
    <property type="entry name" value="CR_Ser/Thr_kinase"/>
</dbReference>
<evidence type="ECO:0000313" key="7">
    <source>
        <dbReference type="Proteomes" id="UP000436088"/>
    </source>
</evidence>
<evidence type="ECO:0008006" key="8">
    <source>
        <dbReference type="Google" id="ProtNLM"/>
    </source>
</evidence>
<dbReference type="PANTHER" id="PTHR47973">
    <property type="entry name" value="CYSTEINE-RICH RECEPTOR-LIKE PROTEIN KINASE 3"/>
    <property type="match status" value="1"/>
</dbReference>
<evidence type="ECO:0000313" key="6">
    <source>
        <dbReference type="EMBL" id="KAE8708398.1"/>
    </source>
</evidence>
<comment type="caution">
    <text evidence="6">The sequence shown here is derived from an EMBL/GenBank/DDBJ whole genome shotgun (WGS) entry which is preliminary data.</text>
</comment>
<name>A0A6A3AX77_HIBSY</name>
<keyword evidence="3" id="KW-0418">Kinase</keyword>
<feature type="region of interest" description="Disordered" evidence="5">
    <location>
        <begin position="99"/>
        <end position="124"/>
    </location>
</feature>
<dbReference type="AlphaFoldDB" id="A0A6A3AX77"/>
<keyword evidence="1" id="KW-0808">Transferase</keyword>
<accession>A0A6A3AX77</accession>
<reference evidence="6" key="1">
    <citation type="submission" date="2019-09" db="EMBL/GenBank/DDBJ databases">
        <title>Draft genome information of white flower Hibiscus syriacus.</title>
        <authorList>
            <person name="Kim Y.-M."/>
        </authorList>
    </citation>
    <scope>NUCLEOTIDE SEQUENCE [LARGE SCALE GENOMIC DNA]</scope>
    <source>
        <strain evidence="6">YM2019G1</strain>
    </source>
</reference>
<dbReference type="EMBL" id="VEPZ02000942">
    <property type="protein sequence ID" value="KAE8708398.1"/>
    <property type="molecule type" value="Genomic_DNA"/>
</dbReference>
<evidence type="ECO:0000256" key="2">
    <source>
        <dbReference type="ARBA" id="ARBA00022741"/>
    </source>
</evidence>
<evidence type="ECO:0000256" key="5">
    <source>
        <dbReference type="SAM" id="MobiDB-lite"/>
    </source>
</evidence>
<gene>
    <name evidence="6" type="ORF">F3Y22_tig00110342pilonHSYRG00037</name>
</gene>
<evidence type="ECO:0000256" key="3">
    <source>
        <dbReference type="ARBA" id="ARBA00022777"/>
    </source>
</evidence>
<evidence type="ECO:0000256" key="1">
    <source>
        <dbReference type="ARBA" id="ARBA00022679"/>
    </source>
</evidence>
<feature type="compositionally biased region" description="Low complexity" evidence="5">
    <location>
        <begin position="107"/>
        <end position="124"/>
    </location>
</feature>
<dbReference type="SUPFAM" id="SSF56112">
    <property type="entry name" value="Protein kinase-like (PK-like)"/>
    <property type="match status" value="1"/>
</dbReference>
<organism evidence="6 7">
    <name type="scientific">Hibiscus syriacus</name>
    <name type="common">Rose of Sharon</name>
    <dbReference type="NCBI Taxonomy" id="106335"/>
    <lineage>
        <taxon>Eukaryota</taxon>
        <taxon>Viridiplantae</taxon>
        <taxon>Streptophyta</taxon>
        <taxon>Embryophyta</taxon>
        <taxon>Tracheophyta</taxon>
        <taxon>Spermatophyta</taxon>
        <taxon>Magnoliopsida</taxon>
        <taxon>eudicotyledons</taxon>
        <taxon>Gunneridae</taxon>
        <taxon>Pentapetalae</taxon>
        <taxon>rosids</taxon>
        <taxon>malvids</taxon>
        <taxon>Malvales</taxon>
        <taxon>Malvaceae</taxon>
        <taxon>Malvoideae</taxon>
        <taxon>Hibiscus</taxon>
    </lineage>
</organism>
<keyword evidence="2" id="KW-0547">Nucleotide-binding</keyword>
<keyword evidence="7" id="KW-1185">Reference proteome</keyword>
<evidence type="ECO:0000256" key="4">
    <source>
        <dbReference type="ARBA" id="ARBA00022840"/>
    </source>
</evidence>
<sequence length="124" mass="13841">MAGKASKQSDVYSYGVVTLEFACRQKPIEPKTGEGKVNLVEWVWDLYGTGQLLEACDPRLKGELTKQEMEQLMIVGLYVHTRTRIRGRRYSKRFISYSGSTNSAQFPSSSSSSASSSLLLPPRD</sequence>
<protein>
    <recommendedName>
        <fullName evidence="8">Serine-threonine/tyrosine-protein kinase catalytic domain-containing protein</fullName>
    </recommendedName>
</protein>
<dbReference type="Proteomes" id="UP000436088">
    <property type="component" value="Unassembled WGS sequence"/>
</dbReference>
<keyword evidence="4" id="KW-0067">ATP-binding</keyword>